<feature type="transmembrane region" description="Helical" evidence="1">
    <location>
        <begin position="42"/>
        <end position="59"/>
    </location>
</feature>
<keyword evidence="3" id="KW-1185">Reference proteome</keyword>
<protein>
    <submittedName>
        <fullName evidence="2">Uncharacterized protein</fullName>
    </submittedName>
</protein>
<comment type="caution">
    <text evidence="2">The sequence shown here is derived from an EMBL/GenBank/DDBJ whole genome shotgun (WGS) entry which is preliminary data.</text>
</comment>
<name>A0A6L3ZDE4_9FLAO</name>
<organism evidence="2 3">
    <name type="scientific">Phaeocystidibacter marisrubri</name>
    <dbReference type="NCBI Taxonomy" id="1577780"/>
    <lineage>
        <taxon>Bacteria</taxon>
        <taxon>Pseudomonadati</taxon>
        <taxon>Bacteroidota</taxon>
        <taxon>Flavobacteriia</taxon>
        <taxon>Flavobacteriales</taxon>
        <taxon>Phaeocystidibacteraceae</taxon>
        <taxon>Phaeocystidibacter</taxon>
    </lineage>
</organism>
<feature type="transmembrane region" description="Helical" evidence="1">
    <location>
        <begin position="64"/>
        <end position="86"/>
    </location>
</feature>
<accession>A0A6L3ZDE4</accession>
<keyword evidence="1" id="KW-0472">Membrane</keyword>
<dbReference type="Proteomes" id="UP000484164">
    <property type="component" value="Unassembled WGS sequence"/>
</dbReference>
<dbReference type="RefSeq" id="WP_151693292.1">
    <property type="nucleotide sequence ID" value="NZ_BMGX01000001.1"/>
</dbReference>
<evidence type="ECO:0000313" key="2">
    <source>
        <dbReference type="EMBL" id="KAB2815863.1"/>
    </source>
</evidence>
<dbReference type="AlphaFoldDB" id="A0A6L3ZDE4"/>
<dbReference type="EMBL" id="WBVQ01000002">
    <property type="protein sequence ID" value="KAB2815863.1"/>
    <property type="molecule type" value="Genomic_DNA"/>
</dbReference>
<proteinExistence type="predicted"/>
<sequence>MKKFWRKDLLWYLAFVLVFLIHQVMQEVGVHVPILDNYLDPFTAIPVMLGTPLMIFRIWQIDAIFYKVTTIAFTVILIGVFETTYVVEVKIHPDVWDIPMYVAGMLVFLWKINPPPLSLQSES</sequence>
<evidence type="ECO:0000313" key="3">
    <source>
        <dbReference type="Proteomes" id="UP000484164"/>
    </source>
</evidence>
<gene>
    <name evidence="2" type="ORF">F8C82_09195</name>
</gene>
<evidence type="ECO:0000256" key="1">
    <source>
        <dbReference type="SAM" id="Phobius"/>
    </source>
</evidence>
<keyword evidence="1" id="KW-1133">Transmembrane helix</keyword>
<reference evidence="2 3" key="1">
    <citation type="submission" date="2019-10" db="EMBL/GenBank/DDBJ databases">
        <title>Genome sequence of Phaeocystidibacter marisrubri JCM30614 (type strain).</title>
        <authorList>
            <person name="Bowman J.P."/>
        </authorList>
    </citation>
    <scope>NUCLEOTIDE SEQUENCE [LARGE SCALE GENOMIC DNA]</scope>
    <source>
        <strain evidence="2 3">JCM 30614</strain>
    </source>
</reference>
<keyword evidence="1" id="KW-0812">Transmembrane</keyword>
<dbReference type="OrthoDB" id="1447802at2"/>